<keyword evidence="2" id="KW-1185">Reference proteome</keyword>
<dbReference type="EMBL" id="CP053418">
    <property type="protein sequence ID" value="QJW84666.1"/>
    <property type="molecule type" value="Genomic_DNA"/>
</dbReference>
<reference evidence="1 2" key="1">
    <citation type="submission" date="2020-05" db="EMBL/GenBank/DDBJ databases">
        <title>Ramlibacter rhizophilus sp. nov., isolated from rhizosphere soil of national flower Mugunghwa from South Korea.</title>
        <authorList>
            <person name="Zheng-Fei Y."/>
            <person name="Huan T."/>
        </authorList>
    </citation>
    <scope>NUCLEOTIDE SEQUENCE [LARGE SCALE GENOMIC DNA]</scope>
    <source>
        <strain evidence="1 2">H242</strain>
    </source>
</reference>
<sequence length="57" mass="5982">MSTPLARSVVVSTARSVIVDRSVETPSTLARLLRMDAGELLVSPVTTSTVVPPVCSK</sequence>
<protein>
    <recommendedName>
        <fullName evidence="3">CBS domain-containing protein</fullName>
    </recommendedName>
</protein>
<organism evidence="1 2">
    <name type="scientific">Ramlibacter terrae</name>
    <dbReference type="NCBI Taxonomy" id="2732511"/>
    <lineage>
        <taxon>Bacteria</taxon>
        <taxon>Pseudomonadati</taxon>
        <taxon>Pseudomonadota</taxon>
        <taxon>Betaproteobacteria</taxon>
        <taxon>Burkholderiales</taxon>
        <taxon>Comamonadaceae</taxon>
        <taxon>Ramlibacter</taxon>
    </lineage>
</organism>
<accession>A0ABX6P6B6</accession>
<evidence type="ECO:0008006" key="3">
    <source>
        <dbReference type="Google" id="ProtNLM"/>
    </source>
</evidence>
<evidence type="ECO:0000313" key="1">
    <source>
        <dbReference type="EMBL" id="QJW84666.1"/>
    </source>
</evidence>
<evidence type="ECO:0000313" key="2">
    <source>
        <dbReference type="Proteomes" id="UP000500826"/>
    </source>
</evidence>
<proteinExistence type="predicted"/>
<gene>
    <name evidence="1" type="ORF">HK414_16095</name>
</gene>
<dbReference type="Proteomes" id="UP000500826">
    <property type="component" value="Chromosome"/>
</dbReference>
<name>A0ABX6P6B6_9BURK</name>